<dbReference type="AlphaFoldDB" id="A0A7M7KCS4"/>
<keyword evidence="7" id="KW-0732">Signal</keyword>
<dbReference type="Gene3D" id="1.20.1260.10">
    <property type="match status" value="1"/>
</dbReference>
<evidence type="ECO:0000256" key="3">
    <source>
        <dbReference type="ARBA" id="ARBA00022723"/>
    </source>
</evidence>
<comment type="catalytic activity">
    <reaction evidence="6">
        <text>4 Fe(2+) + O2 + 4 H(+) = 4 Fe(3+) + 2 H2O</text>
        <dbReference type="Rhea" id="RHEA:11148"/>
        <dbReference type="ChEBI" id="CHEBI:15377"/>
        <dbReference type="ChEBI" id="CHEBI:15378"/>
        <dbReference type="ChEBI" id="CHEBI:15379"/>
        <dbReference type="ChEBI" id="CHEBI:29033"/>
        <dbReference type="ChEBI" id="CHEBI:29034"/>
        <dbReference type="EC" id="1.16.3.1"/>
    </reaction>
</comment>
<keyword evidence="3 5" id="KW-0479">Metal-binding</keyword>
<dbReference type="Proteomes" id="UP000594260">
    <property type="component" value="Unplaced"/>
</dbReference>
<keyword evidence="6" id="KW-0560">Oxidoreductase</keyword>
<dbReference type="InParanoid" id="A0A7M7KCS4"/>
<feature type="signal peptide" evidence="7">
    <location>
        <begin position="1"/>
        <end position="17"/>
    </location>
</feature>
<evidence type="ECO:0000313" key="10">
    <source>
        <dbReference type="Proteomes" id="UP000594260"/>
    </source>
</evidence>
<evidence type="ECO:0000256" key="1">
    <source>
        <dbReference type="ARBA" id="ARBA00007513"/>
    </source>
</evidence>
<dbReference type="FunCoup" id="A0A7M7KCS4">
    <property type="interactions" value="10"/>
</dbReference>
<sequence length="225" mass="25514">MKRFICIVPLLFAFVLARQTSSVWFGELGGKNEASQKEKVVRRSARAVDNDTPGDSANKYVLEESCLVGLRAQMNLEMHASLVYQQMAAHFDSNQVARKGFAKFFQHNSDEEREHAQKIINYVNLRGATIGNINIGMPTVVSWKTAREALQAALDLENKVNNELHGLHRTAEHDCHDPQLQDFIEGTFLNEQVESIAQLERLITNLDKFTDAHLGEYFINKDLLQ</sequence>
<dbReference type="GeneID" id="111251481"/>
<dbReference type="InterPro" id="IPR008331">
    <property type="entry name" value="Ferritin_DPS_dom"/>
</dbReference>
<dbReference type="EC" id="1.16.3.1" evidence="6"/>
<feature type="binding site" evidence="5">
    <location>
        <position position="77"/>
    </location>
    <ligand>
        <name>Fe cation</name>
        <dbReference type="ChEBI" id="CHEBI:24875"/>
        <label>1</label>
    </ligand>
</feature>
<dbReference type="Pfam" id="PF00210">
    <property type="entry name" value="Ferritin"/>
    <property type="match status" value="1"/>
</dbReference>
<dbReference type="RefSeq" id="XP_022663821.1">
    <property type="nucleotide sequence ID" value="XM_022808086.1"/>
</dbReference>
<dbReference type="GO" id="GO:0008198">
    <property type="term" value="F:ferrous iron binding"/>
    <property type="evidence" value="ECO:0007669"/>
    <property type="project" value="TreeGrafter"/>
</dbReference>
<dbReference type="OrthoDB" id="186462at2759"/>
<dbReference type="GO" id="GO:0008199">
    <property type="term" value="F:ferric iron binding"/>
    <property type="evidence" value="ECO:0007669"/>
    <property type="project" value="InterPro"/>
</dbReference>
<dbReference type="GO" id="GO:0005737">
    <property type="term" value="C:cytoplasm"/>
    <property type="evidence" value="ECO:0007669"/>
    <property type="project" value="TreeGrafter"/>
</dbReference>
<organism evidence="9 10">
    <name type="scientific">Varroa destructor</name>
    <name type="common">Honeybee mite</name>
    <dbReference type="NCBI Taxonomy" id="109461"/>
    <lineage>
        <taxon>Eukaryota</taxon>
        <taxon>Metazoa</taxon>
        <taxon>Ecdysozoa</taxon>
        <taxon>Arthropoda</taxon>
        <taxon>Chelicerata</taxon>
        <taxon>Arachnida</taxon>
        <taxon>Acari</taxon>
        <taxon>Parasitiformes</taxon>
        <taxon>Mesostigmata</taxon>
        <taxon>Gamasina</taxon>
        <taxon>Dermanyssoidea</taxon>
        <taxon>Varroidae</taxon>
        <taxon>Varroa</taxon>
    </lineage>
</organism>
<evidence type="ECO:0000256" key="2">
    <source>
        <dbReference type="ARBA" id="ARBA00022434"/>
    </source>
</evidence>
<feature type="binding site" evidence="5">
    <location>
        <position position="112"/>
    </location>
    <ligand>
        <name>Fe cation</name>
        <dbReference type="ChEBI" id="CHEBI:24875"/>
        <label>1</label>
    </ligand>
</feature>
<comment type="similarity">
    <text evidence="1 6">Belongs to the ferritin family.</text>
</comment>
<evidence type="ECO:0000259" key="8">
    <source>
        <dbReference type="PROSITE" id="PS50905"/>
    </source>
</evidence>
<dbReference type="InterPro" id="IPR009078">
    <property type="entry name" value="Ferritin-like_SF"/>
</dbReference>
<keyword evidence="4 5" id="KW-0408">Iron</keyword>
<name>A0A7M7KCS4_VARDE</name>
<dbReference type="PROSITE" id="PS50905">
    <property type="entry name" value="FERRITIN_LIKE"/>
    <property type="match status" value="1"/>
</dbReference>
<dbReference type="InterPro" id="IPR001519">
    <property type="entry name" value="Ferritin"/>
</dbReference>
<dbReference type="SUPFAM" id="SSF47240">
    <property type="entry name" value="Ferritin-like"/>
    <property type="match status" value="1"/>
</dbReference>
<evidence type="ECO:0000256" key="5">
    <source>
        <dbReference type="PIRSR" id="PIRSR601519-1"/>
    </source>
</evidence>
<comment type="function">
    <text evidence="6">Stores iron in a soluble, non-toxic, readily available form. Important for iron homeostasis. Iron is taken up in the ferrous form and deposited as ferric hydroxides after oxidation.</text>
</comment>
<dbReference type="InterPro" id="IPR012347">
    <property type="entry name" value="Ferritin-like"/>
</dbReference>
<evidence type="ECO:0000313" key="9">
    <source>
        <dbReference type="EnsemblMetazoa" id="XP_022663821"/>
    </source>
</evidence>
<feature type="domain" description="Ferritin-like diiron" evidence="8">
    <location>
        <begin position="60"/>
        <end position="210"/>
    </location>
</feature>
<feature type="binding site" evidence="5">
    <location>
        <position position="192"/>
    </location>
    <ligand>
        <name>Fe cation</name>
        <dbReference type="ChEBI" id="CHEBI:24875"/>
        <label>1</label>
    </ligand>
</feature>
<dbReference type="KEGG" id="vde:111251481"/>
<proteinExistence type="inferred from homology"/>
<dbReference type="PANTHER" id="PTHR11431">
    <property type="entry name" value="FERRITIN"/>
    <property type="match status" value="1"/>
</dbReference>
<accession>A0A7M7KCS4</accession>
<feature type="binding site" evidence="5">
    <location>
        <position position="157"/>
    </location>
    <ligand>
        <name>Fe cation</name>
        <dbReference type="ChEBI" id="CHEBI:24875"/>
        <label>1</label>
    </ligand>
</feature>
<dbReference type="GO" id="GO:0004322">
    <property type="term" value="F:ferroxidase activity"/>
    <property type="evidence" value="ECO:0007669"/>
    <property type="project" value="UniProtKB-EC"/>
</dbReference>
<dbReference type="CDD" id="cd01056">
    <property type="entry name" value="Euk_Ferritin"/>
    <property type="match status" value="1"/>
</dbReference>
<dbReference type="EnsemblMetazoa" id="XM_022808086">
    <property type="protein sequence ID" value="XP_022663821"/>
    <property type="gene ID" value="LOC111251481"/>
</dbReference>
<feature type="binding site" evidence="5">
    <location>
        <position position="115"/>
    </location>
    <ligand>
        <name>Fe cation</name>
        <dbReference type="ChEBI" id="CHEBI:24875"/>
        <label>1</label>
    </ligand>
</feature>
<dbReference type="GO" id="GO:0006879">
    <property type="term" value="P:intracellular iron ion homeostasis"/>
    <property type="evidence" value="ECO:0007669"/>
    <property type="project" value="UniProtKB-KW"/>
</dbReference>
<protein>
    <recommendedName>
        <fullName evidence="6">Ferritin</fullName>
        <ecNumber evidence="6">1.16.3.1</ecNumber>
    </recommendedName>
</protein>
<evidence type="ECO:0000256" key="4">
    <source>
        <dbReference type="ARBA" id="ARBA00023004"/>
    </source>
</evidence>
<dbReference type="OMA" id="KGMRHQI"/>
<feature type="chain" id="PRO_5029568363" description="Ferritin" evidence="7">
    <location>
        <begin position="18"/>
        <end position="225"/>
    </location>
</feature>
<dbReference type="InterPro" id="IPR009040">
    <property type="entry name" value="Ferritin-like_diiron"/>
</dbReference>
<keyword evidence="2 6" id="KW-0409">Iron storage</keyword>
<dbReference type="PANTHER" id="PTHR11431:SF75">
    <property type="entry name" value="FERRITIN"/>
    <property type="match status" value="1"/>
</dbReference>
<reference evidence="9" key="1">
    <citation type="submission" date="2021-01" db="UniProtKB">
        <authorList>
            <consortium name="EnsemblMetazoa"/>
        </authorList>
    </citation>
    <scope>IDENTIFICATION</scope>
</reference>
<dbReference type="GO" id="GO:0006826">
    <property type="term" value="P:iron ion transport"/>
    <property type="evidence" value="ECO:0007669"/>
    <property type="project" value="InterPro"/>
</dbReference>
<evidence type="ECO:0000256" key="6">
    <source>
        <dbReference type="RuleBase" id="RU361145"/>
    </source>
</evidence>
<keyword evidence="10" id="KW-1185">Reference proteome</keyword>
<evidence type="ECO:0000256" key="7">
    <source>
        <dbReference type="SAM" id="SignalP"/>
    </source>
</evidence>